<sequence>MSSPPSDSTVTLSSLSDSPPRLCSTPPRTTGVYLNGMNDDLESLHCYEEGGFHPVHLDDTLGSACRYEVLHKLGYGGYGTVWLCRDRWAATYVAVKANIAHASKKESPDLKVTQLARKVEVRTKPKKPPEFFPRYLINAANLSRLTSLYTTGKICVIGFGEAYPFDSPPDLLGIPSGYRPHEKLVLADCIEDGPEDEAAVLRVPIPFEELICETAEVVDRFPDAVWDQWKGRREWFDDEGNWLGRYGGEAVSLSAHLENAERKWLGALRLLFKSEPQERARAEAVLNELVRILNSHLVGKGMQAVEIGPDSDDLSFKRLLD</sequence>
<dbReference type="OrthoDB" id="5979581at2759"/>
<accession>J3PFS8</accession>
<reference evidence="5" key="1">
    <citation type="submission" date="2010-07" db="EMBL/GenBank/DDBJ databases">
        <title>The genome sequence of Gaeumannomyces graminis var. tritici strain R3-111a-1.</title>
        <authorList>
            <consortium name="The Broad Institute Genome Sequencing Platform"/>
            <person name="Ma L.-J."/>
            <person name="Dead R."/>
            <person name="Young S."/>
            <person name="Zeng Q."/>
            <person name="Koehrsen M."/>
            <person name="Alvarado L."/>
            <person name="Berlin A."/>
            <person name="Chapman S.B."/>
            <person name="Chen Z."/>
            <person name="Freedman E."/>
            <person name="Gellesch M."/>
            <person name="Goldberg J."/>
            <person name="Griggs A."/>
            <person name="Gujja S."/>
            <person name="Heilman E.R."/>
            <person name="Heiman D."/>
            <person name="Hepburn T."/>
            <person name="Howarth C."/>
            <person name="Jen D."/>
            <person name="Larson L."/>
            <person name="Mehta T."/>
            <person name="Neiman D."/>
            <person name="Pearson M."/>
            <person name="Roberts A."/>
            <person name="Saif S."/>
            <person name="Shea T."/>
            <person name="Shenoy N."/>
            <person name="Sisk P."/>
            <person name="Stolte C."/>
            <person name="Sykes S."/>
            <person name="Walk T."/>
            <person name="White J."/>
            <person name="Yandava C."/>
            <person name="Haas B."/>
            <person name="Nusbaum C."/>
            <person name="Birren B."/>
        </authorList>
    </citation>
    <scope>NUCLEOTIDE SEQUENCE [LARGE SCALE GENOMIC DNA]</scope>
    <source>
        <strain evidence="5">R3-111a-1</strain>
    </source>
</reference>
<dbReference type="eggNOG" id="KOG1290">
    <property type="taxonomic scope" value="Eukaryota"/>
</dbReference>
<dbReference type="InterPro" id="IPR017441">
    <property type="entry name" value="Protein_kinase_ATP_BS"/>
</dbReference>
<dbReference type="GeneID" id="20352811"/>
<evidence type="ECO:0008006" key="6">
    <source>
        <dbReference type="Google" id="ProtNLM"/>
    </source>
</evidence>
<feature type="region of interest" description="Disordered" evidence="2">
    <location>
        <begin position="1"/>
        <end position="27"/>
    </location>
</feature>
<dbReference type="SUPFAM" id="SSF56112">
    <property type="entry name" value="Protein kinase-like (PK-like)"/>
    <property type="match status" value="1"/>
</dbReference>
<name>J3PFS8_GAET3</name>
<keyword evidence="1" id="KW-0067">ATP-binding</keyword>
<feature type="binding site" evidence="1">
    <location>
        <position position="96"/>
    </location>
    <ligand>
        <name>ATP</name>
        <dbReference type="ChEBI" id="CHEBI:30616"/>
    </ligand>
</feature>
<dbReference type="EMBL" id="GL385402">
    <property type="protein sequence ID" value="EJT70180.1"/>
    <property type="molecule type" value="Genomic_DNA"/>
</dbReference>
<reference evidence="3" key="2">
    <citation type="submission" date="2010-07" db="EMBL/GenBank/DDBJ databases">
        <authorList>
            <consortium name="The Broad Institute Genome Sequencing Platform"/>
            <consortium name="Broad Institute Genome Sequencing Center for Infectious Disease"/>
            <person name="Ma L.-J."/>
            <person name="Dead R."/>
            <person name="Young S."/>
            <person name="Zeng Q."/>
            <person name="Koehrsen M."/>
            <person name="Alvarado L."/>
            <person name="Berlin A."/>
            <person name="Chapman S.B."/>
            <person name="Chen Z."/>
            <person name="Freedman E."/>
            <person name="Gellesch M."/>
            <person name="Goldberg J."/>
            <person name="Griggs A."/>
            <person name="Gujja S."/>
            <person name="Heilman E.R."/>
            <person name="Heiman D."/>
            <person name="Hepburn T."/>
            <person name="Howarth C."/>
            <person name="Jen D."/>
            <person name="Larson L."/>
            <person name="Mehta T."/>
            <person name="Neiman D."/>
            <person name="Pearson M."/>
            <person name="Roberts A."/>
            <person name="Saif S."/>
            <person name="Shea T."/>
            <person name="Shenoy N."/>
            <person name="Sisk P."/>
            <person name="Stolte C."/>
            <person name="Sykes S."/>
            <person name="Walk T."/>
            <person name="White J."/>
            <person name="Yandava C."/>
            <person name="Haas B."/>
            <person name="Nusbaum C."/>
            <person name="Birren B."/>
        </authorList>
    </citation>
    <scope>NUCLEOTIDE SEQUENCE</scope>
    <source>
        <strain evidence="3">R3-111a-1</strain>
    </source>
</reference>
<evidence type="ECO:0000313" key="3">
    <source>
        <dbReference type="EMBL" id="EJT70180.1"/>
    </source>
</evidence>
<evidence type="ECO:0000313" key="5">
    <source>
        <dbReference type="Proteomes" id="UP000006039"/>
    </source>
</evidence>
<dbReference type="InterPro" id="IPR011009">
    <property type="entry name" value="Kinase-like_dom_sf"/>
</dbReference>
<evidence type="ECO:0000313" key="4">
    <source>
        <dbReference type="EnsemblFungi" id="EJT70180"/>
    </source>
</evidence>
<evidence type="ECO:0000256" key="2">
    <source>
        <dbReference type="SAM" id="MobiDB-lite"/>
    </source>
</evidence>
<keyword evidence="1" id="KW-0547">Nucleotide-binding</keyword>
<dbReference type="Gene3D" id="3.30.200.20">
    <property type="entry name" value="Phosphorylase Kinase, domain 1"/>
    <property type="match status" value="1"/>
</dbReference>
<dbReference type="RefSeq" id="XP_009228514.1">
    <property type="nucleotide sequence ID" value="XM_009230250.1"/>
</dbReference>
<feature type="compositionally biased region" description="Low complexity" evidence="2">
    <location>
        <begin position="1"/>
        <end position="20"/>
    </location>
</feature>
<dbReference type="GO" id="GO:0050793">
    <property type="term" value="P:regulation of developmental process"/>
    <property type="evidence" value="ECO:0007669"/>
    <property type="project" value="UniProtKB-ARBA"/>
</dbReference>
<reference evidence="4" key="5">
    <citation type="submission" date="2018-04" db="UniProtKB">
        <authorList>
            <consortium name="EnsemblFungi"/>
        </authorList>
    </citation>
    <scope>IDENTIFICATION</scope>
    <source>
        <strain evidence="4">R3-111a-1</strain>
    </source>
</reference>
<dbReference type="EnsemblFungi" id="EJT70180">
    <property type="protein sequence ID" value="EJT70180"/>
    <property type="gene ID" value="GGTG_12353"/>
</dbReference>
<protein>
    <recommendedName>
        <fullName evidence="6">Protein kinase domain-containing protein</fullName>
    </recommendedName>
</protein>
<proteinExistence type="predicted"/>
<dbReference type="AlphaFoldDB" id="J3PFS8"/>
<evidence type="ECO:0000256" key="1">
    <source>
        <dbReference type="PROSITE-ProRule" id="PRU10141"/>
    </source>
</evidence>
<dbReference type="Proteomes" id="UP000006039">
    <property type="component" value="Unassembled WGS sequence"/>
</dbReference>
<organism evidence="3">
    <name type="scientific">Gaeumannomyces tritici (strain R3-111a-1)</name>
    <name type="common">Wheat and barley take-all root rot fungus</name>
    <name type="synonym">Gaeumannomyces graminis var. tritici</name>
    <dbReference type="NCBI Taxonomy" id="644352"/>
    <lineage>
        <taxon>Eukaryota</taxon>
        <taxon>Fungi</taxon>
        <taxon>Dikarya</taxon>
        <taxon>Ascomycota</taxon>
        <taxon>Pezizomycotina</taxon>
        <taxon>Sordariomycetes</taxon>
        <taxon>Sordariomycetidae</taxon>
        <taxon>Magnaporthales</taxon>
        <taxon>Magnaporthaceae</taxon>
        <taxon>Gaeumannomyces</taxon>
    </lineage>
</organism>
<dbReference type="GO" id="GO:0005524">
    <property type="term" value="F:ATP binding"/>
    <property type="evidence" value="ECO:0007669"/>
    <property type="project" value="UniProtKB-UniRule"/>
</dbReference>
<reference evidence="4" key="4">
    <citation type="journal article" date="2015" name="G3 (Bethesda)">
        <title>Genome sequences of three phytopathogenic species of the Magnaporthaceae family of fungi.</title>
        <authorList>
            <person name="Okagaki L.H."/>
            <person name="Nunes C.C."/>
            <person name="Sailsbery J."/>
            <person name="Clay B."/>
            <person name="Brown D."/>
            <person name="John T."/>
            <person name="Oh Y."/>
            <person name="Young N."/>
            <person name="Fitzgerald M."/>
            <person name="Haas B.J."/>
            <person name="Zeng Q."/>
            <person name="Young S."/>
            <person name="Adiconis X."/>
            <person name="Fan L."/>
            <person name="Levin J.Z."/>
            <person name="Mitchell T.K."/>
            <person name="Okubara P.A."/>
            <person name="Farman M.L."/>
            <person name="Kohn L.M."/>
            <person name="Birren B."/>
            <person name="Ma L.-J."/>
            <person name="Dean R.A."/>
        </authorList>
    </citation>
    <scope>NUCLEOTIDE SEQUENCE</scope>
    <source>
        <strain evidence="4">R3-111a-1</strain>
    </source>
</reference>
<reference evidence="3" key="3">
    <citation type="submission" date="2010-09" db="EMBL/GenBank/DDBJ databases">
        <title>Annotation of Gaeumannomyces graminis var. tritici R3-111a-1.</title>
        <authorList>
            <consortium name="The Broad Institute Genome Sequencing Platform"/>
            <person name="Ma L.-J."/>
            <person name="Dead R."/>
            <person name="Young S.K."/>
            <person name="Zeng Q."/>
            <person name="Gargeya S."/>
            <person name="Fitzgerald M."/>
            <person name="Haas B."/>
            <person name="Abouelleil A."/>
            <person name="Alvarado L."/>
            <person name="Arachchi H.M."/>
            <person name="Berlin A."/>
            <person name="Brown A."/>
            <person name="Chapman S.B."/>
            <person name="Chen Z."/>
            <person name="Dunbar C."/>
            <person name="Freedman E."/>
            <person name="Gearin G."/>
            <person name="Gellesch M."/>
            <person name="Goldberg J."/>
            <person name="Griggs A."/>
            <person name="Gujja S."/>
            <person name="Heiman D."/>
            <person name="Howarth C."/>
            <person name="Larson L."/>
            <person name="Lui A."/>
            <person name="MacDonald P.J.P."/>
            <person name="Mehta T."/>
            <person name="Montmayeur A."/>
            <person name="Murphy C."/>
            <person name="Neiman D."/>
            <person name="Pearson M."/>
            <person name="Priest M."/>
            <person name="Roberts A."/>
            <person name="Saif S."/>
            <person name="Shea T."/>
            <person name="Shenoy N."/>
            <person name="Sisk P."/>
            <person name="Stolte C."/>
            <person name="Sykes S."/>
            <person name="Yandava C."/>
            <person name="Wortman J."/>
            <person name="Nusbaum C."/>
            <person name="Birren B."/>
        </authorList>
    </citation>
    <scope>NUCLEOTIDE SEQUENCE</scope>
    <source>
        <strain evidence="3">R3-111a-1</strain>
    </source>
</reference>
<dbReference type="STRING" id="644352.J3PFS8"/>
<keyword evidence="5" id="KW-1185">Reference proteome</keyword>
<gene>
    <name evidence="4" type="primary">20352811</name>
    <name evidence="3" type="ORF">GGTG_12353</name>
</gene>
<dbReference type="PROSITE" id="PS00107">
    <property type="entry name" value="PROTEIN_KINASE_ATP"/>
    <property type="match status" value="1"/>
</dbReference>
<dbReference type="HOGENOM" id="CLU_000288_81_2_1"/>
<dbReference type="VEuPathDB" id="FungiDB:GGTG_12353"/>